<sequence length="1147" mass="131609">MEGKPGTEHLYSFKSNFSTVNDVKEGTKKVSGGVQSTVSSFIDSYVSFIENGNKNMSLNIPPECSQSCSLKKNELGLLENNNYASEVVNESSHLKRRKKKKYHDSPKSKNVLHQDSSLKNDKSKGVTEIRNSELSLLINRKSISSDDNSVENNCGGSETSKESNYKNKRGKKKHCKSSSSENGIFCDSMFEKDKSGEVTEIISSERSLPLNGKSISSENKFLVSNGVSETAIESNNLIKREKKKHLHNSVLEDMIRCDSLLDKDRSLKIVGTCSSALSSLVNRKPISSENYELKENNGVSEIVNGSSYFKKRSKNRHDSSIVENVIHYDSSLENNRSSEVIEIRSCELSSPANRVSISSKNKSLGELCEASETTNESNYSNKREKKKLYRSPNSENMLHRDSLLEEDRSLEIFELCSSELSSPVKRKSISSKKKTLENNCGVLETTNELNYLKEKKKKKPHNCSRLENGIHYDSLLENDRGRDVSEIRILKLSSPMNKKPISSEKKLLEKNCERFETINKSNYLKKSKKKEKLHDFTKLENMRRELFLEKKRNMEVIDVCSSELSISSENNVFENSISPSKKKRKLRKNNSMENKCKGRVTLTSIKGEQSGTNHLTTQIIEDIDTDCLVEKRSSTSPPERKKRKTGEINCESSDLKRKQKKMQTNQNTTDICVFEPSPSFPPLSSESVGNSKREKKYQFALQNEASINLDEANAGLCTWEPSFIVPSALSSCDEIEKPDNTNSNVHNMDSMMDSIMDDEPVYDVFQNEKRSSMDLLTVYANKIGNKKEECDKIWNDAITAEFGRNALKKHEVDVNIRHDIPLLHLVDYSACTIPTKQEREDLVSMGMKQIPFNKSEDAIIMNNWENLCIDNCVSSSELLENIKRVGYKTKKIMVQYLGNGLPDRALYQIYNRFILLSSSKRGQFTEEEDYILLKAMSSDVKEKYALLSSILRRSRNTIYKRYQRLLALPKDTTGCYEKTNTKRDIIFATKIVKLLMHISGASSIEDFRDIVISADLWRQMEKALNTPHWKLHQFWIYKLHVQLFAKTPVSENQVQKKIVKWLYKKNYSTEKEIDWSQSRHLLCGSTPSFMWLQFRHVKYKFRFQNFQRLRDFIKAVYSLRDAFNEAPRYLTRYTVNEDFSLTAINDE</sequence>
<proteinExistence type="predicted"/>
<evidence type="ECO:0000313" key="2">
    <source>
        <dbReference type="EMBL" id="KAK7871490.1"/>
    </source>
</evidence>
<keyword evidence="3" id="KW-1185">Reference proteome</keyword>
<accession>A0AAN9W084</accession>
<feature type="region of interest" description="Disordered" evidence="1">
    <location>
        <begin position="89"/>
        <end position="126"/>
    </location>
</feature>
<feature type="compositionally biased region" description="Basic and acidic residues" evidence="1">
    <location>
        <begin position="116"/>
        <end position="126"/>
    </location>
</feature>
<feature type="compositionally biased region" description="Basic residues" evidence="1">
    <location>
        <begin position="166"/>
        <end position="176"/>
    </location>
</feature>
<feature type="region of interest" description="Disordered" evidence="1">
    <location>
        <begin position="367"/>
        <end position="387"/>
    </location>
</feature>
<name>A0AAN9W084_9ORTH</name>
<protein>
    <submittedName>
        <fullName evidence="2">Uncharacterized protein</fullName>
    </submittedName>
</protein>
<dbReference type="EMBL" id="JAZDUA010000038">
    <property type="protein sequence ID" value="KAK7871490.1"/>
    <property type="molecule type" value="Genomic_DNA"/>
</dbReference>
<comment type="caution">
    <text evidence="2">The sequence shown here is derived from an EMBL/GenBank/DDBJ whole genome shotgun (WGS) entry which is preliminary data.</text>
</comment>
<reference evidence="2 3" key="1">
    <citation type="submission" date="2024-03" db="EMBL/GenBank/DDBJ databases">
        <title>The genome assembly and annotation of the cricket Gryllus longicercus Weissman &amp; Gray.</title>
        <authorList>
            <person name="Szrajer S."/>
            <person name="Gray D."/>
            <person name="Ylla G."/>
        </authorList>
    </citation>
    <scope>NUCLEOTIDE SEQUENCE [LARGE SCALE GENOMIC DNA]</scope>
    <source>
        <strain evidence="2">DAG 2021-001</strain>
        <tissue evidence="2">Whole body minus gut</tissue>
    </source>
</reference>
<gene>
    <name evidence="2" type="ORF">R5R35_010210</name>
</gene>
<evidence type="ECO:0000256" key="1">
    <source>
        <dbReference type="SAM" id="MobiDB-lite"/>
    </source>
</evidence>
<feature type="compositionally biased region" description="Polar residues" evidence="1">
    <location>
        <begin position="146"/>
        <end position="158"/>
    </location>
</feature>
<feature type="region of interest" description="Disordered" evidence="1">
    <location>
        <begin position="630"/>
        <end position="666"/>
    </location>
</feature>
<dbReference type="PANTHER" id="PTHR47430:SF4">
    <property type="entry name" value="GB|AAC33480.1"/>
    <property type="match status" value="1"/>
</dbReference>
<dbReference type="Proteomes" id="UP001378592">
    <property type="component" value="Unassembled WGS sequence"/>
</dbReference>
<evidence type="ECO:0000313" key="3">
    <source>
        <dbReference type="Proteomes" id="UP001378592"/>
    </source>
</evidence>
<dbReference type="AlphaFoldDB" id="A0AAN9W084"/>
<dbReference type="PANTHER" id="PTHR47430">
    <property type="entry name" value="GB|AAC33480.1"/>
    <property type="match status" value="1"/>
</dbReference>
<feature type="compositionally biased region" description="Polar residues" evidence="1">
    <location>
        <begin position="371"/>
        <end position="380"/>
    </location>
</feature>
<organism evidence="2 3">
    <name type="scientific">Gryllus longicercus</name>
    <dbReference type="NCBI Taxonomy" id="2509291"/>
    <lineage>
        <taxon>Eukaryota</taxon>
        <taxon>Metazoa</taxon>
        <taxon>Ecdysozoa</taxon>
        <taxon>Arthropoda</taxon>
        <taxon>Hexapoda</taxon>
        <taxon>Insecta</taxon>
        <taxon>Pterygota</taxon>
        <taxon>Neoptera</taxon>
        <taxon>Polyneoptera</taxon>
        <taxon>Orthoptera</taxon>
        <taxon>Ensifera</taxon>
        <taxon>Gryllidea</taxon>
        <taxon>Grylloidea</taxon>
        <taxon>Gryllidae</taxon>
        <taxon>Gryllinae</taxon>
        <taxon>Gryllus</taxon>
    </lineage>
</organism>
<feature type="region of interest" description="Disordered" evidence="1">
    <location>
        <begin position="146"/>
        <end position="180"/>
    </location>
</feature>